<organism evidence="1">
    <name type="scientific">Timema californicum</name>
    <name type="common">California timema</name>
    <name type="synonym">Walking stick</name>
    <dbReference type="NCBI Taxonomy" id="61474"/>
    <lineage>
        <taxon>Eukaryota</taxon>
        <taxon>Metazoa</taxon>
        <taxon>Ecdysozoa</taxon>
        <taxon>Arthropoda</taxon>
        <taxon>Hexapoda</taxon>
        <taxon>Insecta</taxon>
        <taxon>Pterygota</taxon>
        <taxon>Neoptera</taxon>
        <taxon>Polyneoptera</taxon>
        <taxon>Phasmatodea</taxon>
        <taxon>Timematodea</taxon>
        <taxon>Timematoidea</taxon>
        <taxon>Timematidae</taxon>
        <taxon>Timema</taxon>
    </lineage>
</organism>
<dbReference type="AlphaFoldDB" id="A0A7R9P8K3"/>
<dbReference type="EMBL" id="OE181985">
    <property type="protein sequence ID" value="CAD7573958.1"/>
    <property type="molecule type" value="Genomic_DNA"/>
</dbReference>
<name>A0A7R9P8K3_TIMCA</name>
<reference evidence="1" key="1">
    <citation type="submission" date="2020-11" db="EMBL/GenBank/DDBJ databases">
        <authorList>
            <person name="Tran Van P."/>
        </authorList>
    </citation>
    <scope>NUCLEOTIDE SEQUENCE</scope>
</reference>
<proteinExistence type="predicted"/>
<gene>
    <name evidence="1" type="ORF">TCMB3V08_LOCUS6578</name>
</gene>
<accession>A0A7R9P8K3</accession>
<evidence type="ECO:0000313" key="1">
    <source>
        <dbReference type="EMBL" id="CAD7573958.1"/>
    </source>
</evidence>
<sequence>MESNQPVLTSLFFAYGLLSDGTEGGLKTTAQAKVGSVTCCSPPCHMLVMKGRTRFAPVSRREALCLGTWQPTQFGDGTLRIK</sequence>
<protein>
    <submittedName>
        <fullName evidence="1">(California timema) hypothetical protein</fullName>
    </submittedName>
</protein>